<keyword evidence="1" id="KW-0175">Coiled coil</keyword>
<accession>A0AAD8ZD74</accession>
<dbReference type="GO" id="GO:2001224">
    <property type="term" value="P:positive regulation of neuron migration"/>
    <property type="evidence" value="ECO:0007669"/>
    <property type="project" value="TreeGrafter"/>
</dbReference>
<dbReference type="PANTHER" id="PTHR46606">
    <property type="entry name" value="SHOOTIN-1"/>
    <property type="match status" value="1"/>
</dbReference>
<feature type="compositionally biased region" description="Basic residues" evidence="2">
    <location>
        <begin position="432"/>
        <end position="445"/>
    </location>
</feature>
<name>A0AAD8ZD74_9TELE</name>
<feature type="coiled-coil region" evidence="1">
    <location>
        <begin position="274"/>
        <end position="308"/>
    </location>
</feature>
<feature type="coiled-coil region" evidence="1">
    <location>
        <begin position="114"/>
        <end position="159"/>
    </location>
</feature>
<dbReference type="GO" id="GO:0031252">
    <property type="term" value="C:cell leading edge"/>
    <property type="evidence" value="ECO:0007669"/>
    <property type="project" value="TreeGrafter"/>
</dbReference>
<evidence type="ECO:0000313" key="5">
    <source>
        <dbReference type="Proteomes" id="UP001239994"/>
    </source>
</evidence>
<evidence type="ECO:0000256" key="3">
    <source>
        <dbReference type="SAM" id="SignalP"/>
    </source>
</evidence>
<organism evidence="4 5">
    <name type="scientific">Electrophorus voltai</name>
    <dbReference type="NCBI Taxonomy" id="2609070"/>
    <lineage>
        <taxon>Eukaryota</taxon>
        <taxon>Metazoa</taxon>
        <taxon>Chordata</taxon>
        <taxon>Craniata</taxon>
        <taxon>Vertebrata</taxon>
        <taxon>Euteleostomi</taxon>
        <taxon>Actinopterygii</taxon>
        <taxon>Neopterygii</taxon>
        <taxon>Teleostei</taxon>
        <taxon>Ostariophysi</taxon>
        <taxon>Gymnotiformes</taxon>
        <taxon>Gymnotoidei</taxon>
        <taxon>Gymnotidae</taxon>
        <taxon>Electrophorus</taxon>
    </lineage>
</organism>
<dbReference type="InterPro" id="IPR024849">
    <property type="entry name" value="Shootin-1"/>
</dbReference>
<dbReference type="GO" id="GO:0044295">
    <property type="term" value="C:axonal growth cone"/>
    <property type="evidence" value="ECO:0007669"/>
    <property type="project" value="TreeGrafter"/>
</dbReference>
<evidence type="ECO:0000256" key="1">
    <source>
        <dbReference type="SAM" id="Coils"/>
    </source>
</evidence>
<feature type="chain" id="PRO_5042073742" description="Shootin-1" evidence="3">
    <location>
        <begin position="22"/>
        <end position="522"/>
    </location>
</feature>
<feature type="compositionally biased region" description="Basic and acidic residues" evidence="2">
    <location>
        <begin position="406"/>
        <end position="419"/>
    </location>
</feature>
<feature type="region of interest" description="Disordered" evidence="2">
    <location>
        <begin position="464"/>
        <end position="522"/>
    </location>
</feature>
<keyword evidence="5" id="KW-1185">Reference proteome</keyword>
<proteinExistence type="predicted"/>
<dbReference type="AlphaFoldDB" id="A0AAD8ZD74"/>
<evidence type="ECO:0000256" key="2">
    <source>
        <dbReference type="SAM" id="MobiDB-lite"/>
    </source>
</evidence>
<dbReference type="GO" id="GO:0005737">
    <property type="term" value="C:cytoplasm"/>
    <property type="evidence" value="ECO:0007669"/>
    <property type="project" value="TreeGrafter"/>
</dbReference>
<feature type="compositionally biased region" description="Polar residues" evidence="2">
    <location>
        <begin position="321"/>
        <end position="330"/>
    </location>
</feature>
<comment type="caution">
    <text evidence="4">The sequence shown here is derived from an EMBL/GenBank/DDBJ whole genome shotgun (WGS) entry which is preliminary data.</text>
</comment>
<protein>
    <recommendedName>
        <fullName evidence="6">Shootin-1</fullName>
    </recommendedName>
</protein>
<sequence length="522" mass="59099">SCFIGNLYVLCLSVLIPTASSQLLKEIDMLEVQFHNERSCRESAEALVLKVTKENKVLKRRSQALLPLIPKLPENLSALNFDLEEECSSDLSTPIEEEPDLKSHAQIRELQSSVDQLLGEKIQLCEQIEVLKKEKEELKDQCALEVEEKEAILRKLSKQSRTMNKIKRVVSQLVTEEFTEMSQKLEMEQGLRHHAELFAHQVLVKQRHSQCQSLALEQNTEMDTQLQQALEQVVQISKALEEIRLHHQQQRSQSQSATEEFNALAELQVVRAHLENSEKERVKMEYQLKDSQKTLAVLQEEAVKQLQDGIRIVNEAPTPEFGQSNEENTIPSPPAPPPPVLSTVPTDPLNALRNRKKAGSSTTDSKNLVLSMDMKARAVDEMMERIKRGIVLKPALKTPQSTSEEDSWKDQSTEKRKSALLELQGMLDSIKRPSHKRVMSRKRISHNVGEAELQLVLQRRRQAIGDDKGSRPPTAPKTQDSPPKDPAITSSPWTAESGNAPVLRRLKQNQESASEAIMWEDS</sequence>
<evidence type="ECO:0008006" key="6">
    <source>
        <dbReference type="Google" id="ProtNLM"/>
    </source>
</evidence>
<feature type="non-terminal residue" evidence="4">
    <location>
        <position position="1"/>
    </location>
</feature>
<gene>
    <name evidence="4" type="ORF">P4O66_008643</name>
</gene>
<dbReference type="PANTHER" id="PTHR46606:SF4">
    <property type="entry name" value="SHOOTIN-1"/>
    <property type="match status" value="1"/>
</dbReference>
<feature type="compositionally biased region" description="Pro residues" evidence="2">
    <location>
        <begin position="331"/>
        <end position="340"/>
    </location>
</feature>
<feature type="signal peptide" evidence="3">
    <location>
        <begin position="1"/>
        <end position="21"/>
    </location>
</feature>
<feature type="region of interest" description="Disordered" evidence="2">
    <location>
        <begin position="394"/>
        <end position="445"/>
    </location>
</feature>
<feature type="region of interest" description="Disordered" evidence="2">
    <location>
        <begin position="317"/>
        <end position="366"/>
    </location>
</feature>
<dbReference type="GO" id="GO:0048812">
    <property type="term" value="P:neuron projection morphogenesis"/>
    <property type="evidence" value="ECO:0007669"/>
    <property type="project" value="TreeGrafter"/>
</dbReference>
<dbReference type="EMBL" id="JAROKS010000014">
    <property type="protein sequence ID" value="KAK1797264.1"/>
    <property type="molecule type" value="Genomic_DNA"/>
</dbReference>
<reference evidence="4" key="1">
    <citation type="submission" date="2023-03" db="EMBL/GenBank/DDBJ databases">
        <title>Electrophorus voltai genome.</title>
        <authorList>
            <person name="Bian C."/>
        </authorList>
    </citation>
    <scope>NUCLEOTIDE SEQUENCE</scope>
    <source>
        <strain evidence="4">CB-2022</strain>
        <tissue evidence="4">Muscle</tissue>
    </source>
</reference>
<evidence type="ECO:0000313" key="4">
    <source>
        <dbReference type="EMBL" id="KAK1797264.1"/>
    </source>
</evidence>
<feature type="compositionally biased region" description="Polar residues" evidence="2">
    <location>
        <begin position="488"/>
        <end position="497"/>
    </location>
</feature>
<dbReference type="Proteomes" id="UP001239994">
    <property type="component" value="Unassembled WGS sequence"/>
</dbReference>
<keyword evidence="3" id="KW-0732">Signal</keyword>